<dbReference type="Gene3D" id="3.40.1800.10">
    <property type="entry name" value="His-Me finger endonucleases"/>
    <property type="match status" value="1"/>
</dbReference>
<organism evidence="1">
    <name type="scientific">marine sediment metagenome</name>
    <dbReference type="NCBI Taxonomy" id="412755"/>
    <lineage>
        <taxon>unclassified sequences</taxon>
        <taxon>metagenomes</taxon>
        <taxon>ecological metagenomes</taxon>
    </lineage>
</organism>
<dbReference type="SUPFAM" id="SSF54060">
    <property type="entry name" value="His-Me finger endonucleases"/>
    <property type="match status" value="1"/>
</dbReference>
<dbReference type="InterPro" id="IPR038563">
    <property type="entry name" value="Endonuclease_7_sf"/>
</dbReference>
<proteinExistence type="predicted"/>
<name>A0A0F9CXL8_9ZZZZ</name>
<evidence type="ECO:0000313" key="1">
    <source>
        <dbReference type="EMBL" id="KKL54108.1"/>
    </source>
</evidence>
<accession>A0A0F9CXL8</accession>
<feature type="non-terminal residue" evidence="1">
    <location>
        <position position="165"/>
    </location>
</feature>
<reference evidence="1" key="1">
    <citation type="journal article" date="2015" name="Nature">
        <title>Complex archaea that bridge the gap between prokaryotes and eukaryotes.</title>
        <authorList>
            <person name="Spang A."/>
            <person name="Saw J.H."/>
            <person name="Jorgensen S.L."/>
            <person name="Zaremba-Niedzwiedzka K."/>
            <person name="Martijn J."/>
            <person name="Lind A.E."/>
            <person name="van Eijk R."/>
            <person name="Schleper C."/>
            <person name="Guy L."/>
            <person name="Ettema T.J."/>
        </authorList>
    </citation>
    <scope>NUCLEOTIDE SEQUENCE</scope>
</reference>
<dbReference type="Pfam" id="PF02945">
    <property type="entry name" value="Endonuclease_7"/>
    <property type="match status" value="1"/>
</dbReference>
<dbReference type="AlphaFoldDB" id="A0A0F9CXL8"/>
<gene>
    <name evidence="1" type="ORF">LCGC14_2268720</name>
</gene>
<dbReference type="InterPro" id="IPR044925">
    <property type="entry name" value="His-Me_finger_sf"/>
</dbReference>
<comment type="caution">
    <text evidence="1">The sequence shown here is derived from an EMBL/GenBank/DDBJ whole genome shotgun (WGS) entry which is preliminary data.</text>
</comment>
<sequence length="165" mass="19516">MTETKICSKCDIRKDLGNFYKNKTKPLGVCSECKLCTNQMNKDYIGRNRQKYLEYHKSYRRNHQSQHRNQSLKQTYRINAEDWEDLFEIQKGCCAICGTHQSGLRRRLDVDHNHKTGKIRALLCSRCNVLIGQAKEDINSLELMINYLKEYNERKIKEPKTTPQQ</sequence>
<dbReference type="EMBL" id="LAZR01031318">
    <property type="protein sequence ID" value="KKL54108.1"/>
    <property type="molecule type" value="Genomic_DNA"/>
</dbReference>
<dbReference type="InterPro" id="IPR004211">
    <property type="entry name" value="Endonuclease_7"/>
</dbReference>
<protein>
    <recommendedName>
        <fullName evidence="2">Recombination endonuclease VII</fullName>
    </recommendedName>
</protein>
<evidence type="ECO:0008006" key="2">
    <source>
        <dbReference type="Google" id="ProtNLM"/>
    </source>
</evidence>